<name>A0A160T6P8_9CHLR</name>
<dbReference type="PANTHER" id="PTHR43649:SF31">
    <property type="entry name" value="SN-GLYCEROL-3-PHOSPHATE-BINDING PERIPLASMIC PROTEIN UGPB"/>
    <property type="match status" value="1"/>
</dbReference>
<dbReference type="OrthoDB" id="362670at2"/>
<feature type="signal peptide" evidence="6">
    <location>
        <begin position="1"/>
        <end position="20"/>
    </location>
</feature>
<gene>
    <name evidence="7" type="ORF">CFX0092_B0058</name>
</gene>
<reference evidence="7" key="1">
    <citation type="submission" date="2016-01" db="EMBL/GenBank/DDBJ databases">
        <authorList>
            <person name="Mcilroy J.S."/>
            <person name="Karst M S."/>
            <person name="Albertsen M."/>
        </authorList>
    </citation>
    <scope>NUCLEOTIDE SEQUENCE</scope>
    <source>
        <strain evidence="7">Cfx-K</strain>
    </source>
</reference>
<dbReference type="KEGG" id="pbf:CFX0092_B0058"/>
<dbReference type="Pfam" id="PF01547">
    <property type="entry name" value="SBP_bac_1"/>
    <property type="match status" value="1"/>
</dbReference>
<dbReference type="EMBL" id="LN890656">
    <property type="protein sequence ID" value="CUS05592.1"/>
    <property type="molecule type" value="Genomic_DNA"/>
</dbReference>
<organism evidence="7 8">
    <name type="scientific">Candidatus Promineifilum breve</name>
    <dbReference type="NCBI Taxonomy" id="1806508"/>
    <lineage>
        <taxon>Bacteria</taxon>
        <taxon>Bacillati</taxon>
        <taxon>Chloroflexota</taxon>
        <taxon>Ardenticatenia</taxon>
        <taxon>Candidatus Promineifilales</taxon>
        <taxon>Candidatus Promineifilaceae</taxon>
        <taxon>Candidatus Promineifilum</taxon>
    </lineage>
</organism>
<comment type="similarity">
    <text evidence="2">Belongs to the bacterial solute-binding protein 1 family.</text>
</comment>
<keyword evidence="3" id="KW-0813">Transport</keyword>
<feature type="region of interest" description="Disordered" evidence="5">
    <location>
        <begin position="21"/>
        <end position="42"/>
    </location>
</feature>
<keyword evidence="4 6" id="KW-0732">Signal</keyword>
<evidence type="ECO:0000256" key="6">
    <source>
        <dbReference type="SAM" id="SignalP"/>
    </source>
</evidence>
<evidence type="ECO:0008006" key="9">
    <source>
        <dbReference type="Google" id="ProtNLM"/>
    </source>
</evidence>
<dbReference type="GO" id="GO:0030313">
    <property type="term" value="C:cell envelope"/>
    <property type="evidence" value="ECO:0007669"/>
    <property type="project" value="UniProtKB-SubCell"/>
</dbReference>
<dbReference type="InterPro" id="IPR050490">
    <property type="entry name" value="Bact_solute-bd_prot1"/>
</dbReference>
<proteinExistence type="inferred from homology"/>
<evidence type="ECO:0000313" key="7">
    <source>
        <dbReference type="EMBL" id="CUS05592.1"/>
    </source>
</evidence>
<feature type="compositionally biased region" description="Low complexity" evidence="5">
    <location>
        <begin position="31"/>
        <end position="42"/>
    </location>
</feature>
<evidence type="ECO:0000256" key="5">
    <source>
        <dbReference type="SAM" id="MobiDB-lite"/>
    </source>
</evidence>
<dbReference type="PANTHER" id="PTHR43649">
    <property type="entry name" value="ARABINOSE-BINDING PROTEIN-RELATED"/>
    <property type="match status" value="1"/>
</dbReference>
<dbReference type="CDD" id="cd13585">
    <property type="entry name" value="PBP2_TMBP_like"/>
    <property type="match status" value="1"/>
</dbReference>
<evidence type="ECO:0000313" key="8">
    <source>
        <dbReference type="Proteomes" id="UP000215027"/>
    </source>
</evidence>
<feature type="chain" id="PRO_5007820149" description="Sugar ABC transporter substrate-binding protein" evidence="6">
    <location>
        <begin position="21"/>
        <end position="452"/>
    </location>
</feature>
<sequence length="452" mass="49376">MKRVVPFLLLLLAACSPNGAADPDAAREADTAPAAETVPPAEPATDGEIVQLVYQDWRTDWFPGMAQAMLDEFHRLHPNIRVFYTPDPEDVPGEMPAMFTAGTAPDVINGCCDFFPAWAQAGYLLDLRPYAARDLDAATIAEWDEAQYNSFFTADGLHYALPKYHGALAVYYNKDLFDAAGLPYPADDWTYDDYQAAMSALTADTDGDGAADVWGSTFDPIYDRVQIHVNSFGGHFANPADPADCVLDEPAAVAALEWLRGRIWDDHSMATSLDINRLETRRAFWEGQVAMVEDGSWALKDILTNADFRVGVAPFPTGPAGHATLSTTDGFAIAANTAHPAEAWELLKFLVGREYGLAMAEANFLQPARVSLVEEWADFVAADFPERSADLDLDAFADGQLRGYSVTAEVFANMQGVRAATDAAFEDILTLGQAPAEERLRQACEEIELLQQ</sequence>
<dbReference type="Gene3D" id="3.40.190.10">
    <property type="entry name" value="Periplasmic binding protein-like II"/>
    <property type="match status" value="1"/>
</dbReference>
<accession>A0A160T6P8</accession>
<dbReference type="SUPFAM" id="SSF53850">
    <property type="entry name" value="Periplasmic binding protein-like II"/>
    <property type="match status" value="1"/>
</dbReference>
<evidence type="ECO:0000256" key="1">
    <source>
        <dbReference type="ARBA" id="ARBA00004196"/>
    </source>
</evidence>
<dbReference type="Proteomes" id="UP000215027">
    <property type="component" value="Chromosome II"/>
</dbReference>
<comment type="subcellular location">
    <subcellularLocation>
        <location evidence="1">Cell envelope</location>
    </subcellularLocation>
</comment>
<dbReference type="PROSITE" id="PS51257">
    <property type="entry name" value="PROKAR_LIPOPROTEIN"/>
    <property type="match status" value="1"/>
</dbReference>
<evidence type="ECO:0000256" key="4">
    <source>
        <dbReference type="ARBA" id="ARBA00022729"/>
    </source>
</evidence>
<evidence type="ECO:0000256" key="2">
    <source>
        <dbReference type="ARBA" id="ARBA00008520"/>
    </source>
</evidence>
<protein>
    <recommendedName>
        <fullName evidence="9">Sugar ABC transporter substrate-binding protein</fullName>
    </recommendedName>
</protein>
<keyword evidence="8" id="KW-1185">Reference proteome</keyword>
<evidence type="ECO:0000256" key="3">
    <source>
        <dbReference type="ARBA" id="ARBA00022448"/>
    </source>
</evidence>
<dbReference type="AlphaFoldDB" id="A0A160T6P8"/>
<dbReference type="RefSeq" id="WP_095044983.1">
    <property type="nucleotide sequence ID" value="NZ_LN890656.1"/>
</dbReference>
<dbReference type="InterPro" id="IPR006059">
    <property type="entry name" value="SBP"/>
</dbReference>